<comment type="caution">
    <text evidence="3">The sequence shown here is derived from an EMBL/GenBank/DDBJ whole genome shotgun (WGS) entry which is preliminary data.</text>
</comment>
<name>A0A829LUX2_LIMFE</name>
<evidence type="ECO:0000256" key="1">
    <source>
        <dbReference type="SAM" id="Coils"/>
    </source>
</evidence>
<evidence type="ECO:0000256" key="2">
    <source>
        <dbReference type="SAM" id="Phobius"/>
    </source>
</evidence>
<evidence type="ECO:0000313" key="3">
    <source>
        <dbReference type="EMBL" id="ESS00517.1"/>
    </source>
</evidence>
<feature type="transmembrane region" description="Helical" evidence="2">
    <location>
        <begin position="49"/>
        <end position="68"/>
    </location>
</feature>
<protein>
    <submittedName>
        <fullName evidence="3">Uncharacterized protein</fullName>
    </submittedName>
</protein>
<keyword evidence="2" id="KW-1133">Transmembrane helix</keyword>
<reference evidence="4" key="1">
    <citation type="submission" date="2013-10" db="EMBL/GenBank/DDBJ databases">
        <title>Draft genome sequence of Lactobacillus fermentum NB-22.</title>
        <authorList>
            <person name="Chaplin A.V."/>
            <person name="Shkoporov A.N."/>
            <person name="Khokhlova E.V."/>
            <person name="Efimov B.A."/>
            <person name="Kafarskaia L.I."/>
        </authorList>
    </citation>
    <scope>NUCLEOTIDE SEQUENCE [LARGE SCALE GENOMIC DNA]</scope>
    <source>
        <strain evidence="4">NB-22</strain>
    </source>
</reference>
<proteinExistence type="predicted"/>
<accession>A0A829LUX2</accession>
<keyword evidence="1" id="KW-0175">Coiled coil</keyword>
<dbReference type="EMBL" id="AYHA01000168">
    <property type="protein sequence ID" value="ESS00517.1"/>
    <property type="molecule type" value="Genomic_DNA"/>
</dbReference>
<keyword evidence="2" id="KW-0812">Transmembrane</keyword>
<dbReference type="RefSeq" id="WP_023467040.1">
    <property type="nucleotide sequence ID" value="NZ_KI546294.1"/>
</dbReference>
<dbReference type="AlphaFoldDB" id="A0A829LUX2"/>
<gene>
    <name evidence="3" type="ORF">NB22_09635</name>
</gene>
<keyword evidence="2" id="KW-0472">Membrane</keyword>
<dbReference type="Proteomes" id="UP000018412">
    <property type="component" value="Unassembled WGS sequence"/>
</dbReference>
<feature type="coiled-coil region" evidence="1">
    <location>
        <begin position="132"/>
        <end position="159"/>
    </location>
</feature>
<feature type="transmembrane region" description="Helical" evidence="2">
    <location>
        <begin position="6"/>
        <end position="29"/>
    </location>
</feature>
<reference evidence="3 4" key="2">
    <citation type="journal article" date="2015" name="Genome Announc.">
        <title>Draft Genome Sequence of Lactobacillus fermentum NB-22.</title>
        <authorList>
            <person name="Chaplin A.V."/>
            <person name="Shkoporov A.N."/>
            <person name="Efimov B.A."/>
            <person name="Pikina A.P."/>
            <person name="Borisova O.Y."/>
            <person name="Gladko I.A."/>
            <person name="Postnikova E.A."/>
            <person name="Lordkipanidze A.E."/>
            <person name="Kafarskaia L.I."/>
        </authorList>
    </citation>
    <scope>NUCLEOTIDE SEQUENCE [LARGE SCALE GENOMIC DNA]</scope>
    <source>
        <strain evidence="3 4">NB-22</strain>
    </source>
</reference>
<evidence type="ECO:0000313" key="4">
    <source>
        <dbReference type="Proteomes" id="UP000018412"/>
    </source>
</evidence>
<organism evidence="3 4">
    <name type="scientific">Limosilactobacillus fermentum NB-22</name>
    <dbReference type="NCBI Taxonomy" id="1408443"/>
    <lineage>
        <taxon>Bacteria</taxon>
        <taxon>Bacillati</taxon>
        <taxon>Bacillota</taxon>
        <taxon>Bacilli</taxon>
        <taxon>Lactobacillales</taxon>
        <taxon>Lactobacillaceae</taxon>
        <taxon>Limosilactobacillus</taxon>
    </lineage>
</organism>
<sequence length="214" mass="23630">METALFLSGLGYLVAIMAFVVAIGFLITLLVGQTSGNEITFKVGKKGTLIAGIVLAASLVLGFGAGAVENSIATHRNNRFDNYAEKYTKLYAKTFTDAEDIANNIYDAWQDGIFDDTSDNNFDPSTVVSASLEKDADKVYALENNMKELKDTLDSMKDCDAPDRSIKLYQNSYDKMSEMADYVTNPYGNFNSFYDTTNSQDKAVGNYLRKLLNK</sequence>